<evidence type="ECO:0000313" key="2">
    <source>
        <dbReference type="Proteomes" id="UP000195128"/>
    </source>
</evidence>
<dbReference type="AlphaFoldDB" id="A0A244EXM3"/>
<organism evidence="1 2">
    <name type="scientific">Pseudomonas syringae</name>
    <dbReference type="NCBI Taxonomy" id="317"/>
    <lineage>
        <taxon>Bacteria</taxon>
        <taxon>Pseudomonadati</taxon>
        <taxon>Pseudomonadota</taxon>
        <taxon>Gammaproteobacteria</taxon>
        <taxon>Pseudomonadales</taxon>
        <taxon>Pseudomonadaceae</taxon>
        <taxon>Pseudomonas</taxon>
    </lineage>
</organism>
<dbReference type="Proteomes" id="UP000195128">
    <property type="component" value="Unassembled WGS sequence"/>
</dbReference>
<evidence type="ECO:0000313" key="1">
    <source>
        <dbReference type="EMBL" id="OUM09305.1"/>
    </source>
</evidence>
<reference evidence="1 2" key="1">
    <citation type="submission" date="2017-01" db="EMBL/GenBank/DDBJ databases">
        <authorList>
            <person name="Mah S.A."/>
            <person name="Swanson W.J."/>
            <person name="Moy G.W."/>
            <person name="Vacquier V.D."/>
        </authorList>
    </citation>
    <scope>NUCLEOTIDE SEQUENCE [LARGE SCALE GENOMIC DNA]</scope>
    <source>
        <strain evidence="1">PDD-32b-74</strain>
    </source>
</reference>
<sequence length="97" mass="10860">MDSKERQLTELLGLTARTLTHLTASMTSMSFELLRSEDEVTRNAGRRMIDRMATISSGLDEHWRLIGDLTGVHVAQEQIETVTEIQLQHKVVTPIGG</sequence>
<dbReference type="EMBL" id="MTSA01000001">
    <property type="protein sequence ID" value="OUM09305.1"/>
    <property type="molecule type" value="Genomic_DNA"/>
</dbReference>
<accession>A0A244EXM3</accession>
<dbReference type="OrthoDB" id="6903287at2"/>
<dbReference type="RefSeq" id="WP_084913811.1">
    <property type="nucleotide sequence ID" value="NZ_JAHZNS010000032.1"/>
</dbReference>
<protein>
    <submittedName>
        <fullName evidence="1">Uncharacterized protein</fullName>
    </submittedName>
</protein>
<name>A0A244EXM3_PSESX</name>
<proteinExistence type="predicted"/>
<gene>
    <name evidence="1" type="ORF">BW686_01015</name>
</gene>
<comment type="caution">
    <text evidence="1">The sequence shown here is derived from an EMBL/GenBank/DDBJ whole genome shotgun (WGS) entry which is preliminary data.</text>
</comment>